<evidence type="ECO:0000256" key="1">
    <source>
        <dbReference type="SAM" id="MobiDB-lite"/>
    </source>
</evidence>
<accession>V6LR87</accession>
<dbReference type="EMBL" id="KI546065">
    <property type="protein sequence ID" value="EST46763.1"/>
    <property type="molecule type" value="Genomic_DNA"/>
</dbReference>
<dbReference type="Proteomes" id="UP000018208">
    <property type="component" value="Unassembled WGS sequence"/>
</dbReference>
<organism evidence="2">
    <name type="scientific">Spironucleus salmonicida</name>
    <dbReference type="NCBI Taxonomy" id="348837"/>
    <lineage>
        <taxon>Eukaryota</taxon>
        <taxon>Metamonada</taxon>
        <taxon>Diplomonadida</taxon>
        <taxon>Hexamitidae</taxon>
        <taxon>Hexamitinae</taxon>
        <taxon>Spironucleus</taxon>
    </lineage>
</organism>
<dbReference type="AlphaFoldDB" id="V6LR87"/>
<keyword evidence="4" id="KW-1185">Reference proteome</keyword>
<proteinExistence type="predicted"/>
<name>V6LR87_9EUKA</name>
<evidence type="ECO:0000313" key="2">
    <source>
        <dbReference type="EMBL" id="EST46763.1"/>
    </source>
</evidence>
<dbReference type="VEuPathDB" id="GiardiaDB:SS50377_25957"/>
<reference evidence="3" key="2">
    <citation type="submission" date="2020-12" db="EMBL/GenBank/DDBJ databases">
        <title>New Spironucleus salmonicida genome in near-complete chromosomes.</title>
        <authorList>
            <person name="Xu F."/>
            <person name="Kurt Z."/>
            <person name="Jimenez-Gonzalez A."/>
            <person name="Astvaldsson A."/>
            <person name="Andersson J.O."/>
            <person name="Svard S.G."/>
        </authorList>
    </citation>
    <scope>NUCLEOTIDE SEQUENCE</scope>
    <source>
        <strain evidence="3">ATCC 50377</strain>
    </source>
</reference>
<evidence type="ECO:0000313" key="3">
    <source>
        <dbReference type="EMBL" id="KAH0571762.1"/>
    </source>
</evidence>
<gene>
    <name evidence="2" type="ORF">SS50377_13225</name>
    <name evidence="3" type="ORF">SS50377_25957</name>
</gene>
<feature type="region of interest" description="Disordered" evidence="1">
    <location>
        <begin position="1"/>
        <end position="22"/>
    </location>
</feature>
<evidence type="ECO:0000313" key="4">
    <source>
        <dbReference type="Proteomes" id="UP000018208"/>
    </source>
</evidence>
<reference evidence="2 3" key="1">
    <citation type="journal article" date="2014" name="PLoS Genet.">
        <title>The Genome of Spironucleus salmonicida Highlights a Fish Pathogen Adapted to Fluctuating Environments.</title>
        <authorList>
            <person name="Xu F."/>
            <person name="Jerlstrom-Hultqvist J."/>
            <person name="Einarsson E."/>
            <person name="Astvaldsson A."/>
            <person name="Svard S.G."/>
            <person name="Andersson J.O."/>
        </authorList>
    </citation>
    <scope>NUCLEOTIDE SEQUENCE</scope>
    <source>
        <strain evidence="3">ATCC 50377</strain>
    </source>
</reference>
<protein>
    <submittedName>
        <fullName evidence="2">Uncharacterized protein</fullName>
    </submittedName>
</protein>
<sequence length="135" mass="16018">MRRKKYFAPKQAPSKYITPPPDNSPASVKAIFWKKRALYARAACELSSTLSLQQHKLSDFNEEHIAKFYNEEMLTEIKLLRIPLQEKLRNSIFEIKLLHKKADTINEYYSCILTRKIIVILMIIKRCRGQFCYYE</sequence>
<dbReference type="EMBL" id="AUWU02000006">
    <property type="protein sequence ID" value="KAH0571762.1"/>
    <property type="molecule type" value="Genomic_DNA"/>
</dbReference>